<dbReference type="EMBL" id="CM045873">
    <property type="protein sequence ID" value="KAI7947984.1"/>
    <property type="molecule type" value="Genomic_DNA"/>
</dbReference>
<gene>
    <name evidence="1" type="ORF">MJO28_009892</name>
</gene>
<reference evidence="2" key="2">
    <citation type="journal article" date="2018" name="Mol. Plant Microbe Interact.">
        <title>Genome sequence resources for the wheat stripe rust pathogen (Puccinia striiformis f. sp. tritici) and the barley stripe rust pathogen (Puccinia striiformis f. sp. hordei).</title>
        <authorList>
            <person name="Xia C."/>
            <person name="Wang M."/>
            <person name="Yin C."/>
            <person name="Cornejo O.E."/>
            <person name="Hulbert S.H."/>
            <person name="Chen X."/>
        </authorList>
    </citation>
    <scope>NUCLEOTIDE SEQUENCE [LARGE SCALE GENOMIC DNA]</scope>
    <source>
        <strain evidence="2">93-210</strain>
    </source>
</reference>
<evidence type="ECO:0000313" key="1">
    <source>
        <dbReference type="EMBL" id="KAI7947984.1"/>
    </source>
</evidence>
<dbReference type="Proteomes" id="UP001060170">
    <property type="component" value="Chromosome 9"/>
</dbReference>
<keyword evidence="2" id="KW-1185">Reference proteome</keyword>
<organism evidence="1 2">
    <name type="scientific">Puccinia striiformis f. sp. tritici</name>
    <dbReference type="NCBI Taxonomy" id="168172"/>
    <lineage>
        <taxon>Eukaryota</taxon>
        <taxon>Fungi</taxon>
        <taxon>Dikarya</taxon>
        <taxon>Basidiomycota</taxon>
        <taxon>Pucciniomycotina</taxon>
        <taxon>Pucciniomycetes</taxon>
        <taxon>Pucciniales</taxon>
        <taxon>Pucciniaceae</taxon>
        <taxon>Puccinia</taxon>
    </lineage>
</organism>
<comment type="caution">
    <text evidence="1">The sequence shown here is derived from an EMBL/GenBank/DDBJ whole genome shotgun (WGS) entry which is preliminary data.</text>
</comment>
<name>A0ACC0E8I4_9BASI</name>
<protein>
    <submittedName>
        <fullName evidence="1">Uncharacterized protein</fullName>
    </submittedName>
</protein>
<reference evidence="2" key="1">
    <citation type="journal article" date="2018" name="BMC Genomics">
        <title>Genomic insights into host adaptation between the wheat stripe rust pathogen (Puccinia striiformis f. sp. tritici) and the barley stripe rust pathogen (Puccinia striiformis f. sp. hordei).</title>
        <authorList>
            <person name="Xia C."/>
            <person name="Wang M."/>
            <person name="Yin C."/>
            <person name="Cornejo O.E."/>
            <person name="Hulbert S.H."/>
            <person name="Chen X."/>
        </authorList>
    </citation>
    <scope>NUCLEOTIDE SEQUENCE [LARGE SCALE GENOMIC DNA]</scope>
    <source>
        <strain evidence="2">93-210</strain>
    </source>
</reference>
<proteinExistence type="predicted"/>
<reference evidence="1 2" key="3">
    <citation type="journal article" date="2022" name="Microbiol. Spectr.">
        <title>Folding features and dynamics of 3D genome architecture in plant fungal pathogens.</title>
        <authorList>
            <person name="Xia C."/>
        </authorList>
    </citation>
    <scope>NUCLEOTIDE SEQUENCE [LARGE SCALE GENOMIC DNA]</scope>
    <source>
        <strain evidence="1 2">93-210</strain>
    </source>
</reference>
<sequence length="102" mass="11504">MHDQESVNVQLYSKLSHLLNIGKSSYRPPPLVKSCLIELQPLNPLLSSMVSLESALITEISEHMLKSNLNPRKSQSPNLASKSWIFHSSLLVSFEEIKSKEM</sequence>
<evidence type="ECO:0000313" key="2">
    <source>
        <dbReference type="Proteomes" id="UP001060170"/>
    </source>
</evidence>
<accession>A0ACC0E8I4</accession>